<keyword evidence="9" id="KW-0472">Membrane</keyword>
<dbReference type="InterPro" id="IPR003661">
    <property type="entry name" value="HisK_dim/P_dom"/>
</dbReference>
<dbReference type="SMART" id="SM00387">
    <property type="entry name" value="HATPase_c"/>
    <property type="match status" value="1"/>
</dbReference>
<evidence type="ECO:0000256" key="8">
    <source>
        <dbReference type="ARBA" id="ARBA00023012"/>
    </source>
</evidence>
<proteinExistence type="predicted"/>
<evidence type="ECO:0000256" key="7">
    <source>
        <dbReference type="ARBA" id="ARBA00022840"/>
    </source>
</evidence>
<dbReference type="Pfam" id="PF02518">
    <property type="entry name" value="HATPase_c"/>
    <property type="match status" value="1"/>
</dbReference>
<dbReference type="PROSITE" id="PS50109">
    <property type="entry name" value="HIS_KIN"/>
    <property type="match status" value="1"/>
</dbReference>
<evidence type="ECO:0000256" key="2">
    <source>
        <dbReference type="ARBA" id="ARBA00012438"/>
    </source>
</evidence>
<dbReference type="PANTHER" id="PTHR43065">
    <property type="entry name" value="SENSOR HISTIDINE KINASE"/>
    <property type="match status" value="1"/>
</dbReference>
<dbReference type="EC" id="2.7.13.3" evidence="2"/>
<evidence type="ECO:0000256" key="3">
    <source>
        <dbReference type="ARBA" id="ARBA00022553"/>
    </source>
</evidence>
<dbReference type="SMART" id="SM00388">
    <property type="entry name" value="HisKA"/>
    <property type="match status" value="1"/>
</dbReference>
<dbReference type="InterPro" id="IPR035965">
    <property type="entry name" value="PAS-like_dom_sf"/>
</dbReference>
<reference evidence="11 12" key="1">
    <citation type="submission" date="2019-02" db="EMBL/GenBank/DDBJ databases">
        <title>Deep-cultivation of Planctomycetes and their phenomic and genomic characterization uncovers novel biology.</title>
        <authorList>
            <person name="Wiegand S."/>
            <person name="Jogler M."/>
            <person name="Boedeker C."/>
            <person name="Pinto D."/>
            <person name="Vollmers J."/>
            <person name="Rivas-Marin E."/>
            <person name="Kohn T."/>
            <person name="Peeters S.H."/>
            <person name="Heuer A."/>
            <person name="Rast P."/>
            <person name="Oberbeckmann S."/>
            <person name="Bunk B."/>
            <person name="Jeske O."/>
            <person name="Meyerdierks A."/>
            <person name="Storesund J.E."/>
            <person name="Kallscheuer N."/>
            <person name="Luecker S."/>
            <person name="Lage O.M."/>
            <person name="Pohl T."/>
            <person name="Merkel B.J."/>
            <person name="Hornburger P."/>
            <person name="Mueller R.-W."/>
            <person name="Bruemmer F."/>
            <person name="Labrenz M."/>
            <person name="Spormann A.M."/>
            <person name="Op Den Camp H."/>
            <person name="Overmann J."/>
            <person name="Amann R."/>
            <person name="Jetten M.S.M."/>
            <person name="Mascher T."/>
            <person name="Medema M.H."/>
            <person name="Devos D.P."/>
            <person name="Kaster A.-K."/>
            <person name="Ovreas L."/>
            <person name="Rohde M."/>
            <person name="Galperin M.Y."/>
            <person name="Jogler C."/>
        </authorList>
    </citation>
    <scope>NUCLEOTIDE SEQUENCE [LARGE SCALE GENOMIC DNA]</scope>
    <source>
        <strain evidence="11 12">Q31b</strain>
    </source>
</reference>
<evidence type="ECO:0000313" key="12">
    <source>
        <dbReference type="Proteomes" id="UP000315471"/>
    </source>
</evidence>
<feature type="transmembrane region" description="Helical" evidence="9">
    <location>
        <begin position="12"/>
        <end position="36"/>
    </location>
</feature>
<evidence type="ECO:0000256" key="9">
    <source>
        <dbReference type="SAM" id="Phobius"/>
    </source>
</evidence>
<dbReference type="CDD" id="cd00082">
    <property type="entry name" value="HisKA"/>
    <property type="match status" value="1"/>
</dbReference>
<keyword evidence="9" id="KW-1133">Transmembrane helix</keyword>
<dbReference type="Gene3D" id="3.30.565.10">
    <property type="entry name" value="Histidine kinase-like ATPase, C-terminal domain"/>
    <property type="match status" value="1"/>
</dbReference>
<organism evidence="11 12">
    <name type="scientific">Novipirellula aureliae</name>
    <dbReference type="NCBI Taxonomy" id="2527966"/>
    <lineage>
        <taxon>Bacteria</taxon>
        <taxon>Pseudomonadati</taxon>
        <taxon>Planctomycetota</taxon>
        <taxon>Planctomycetia</taxon>
        <taxon>Pirellulales</taxon>
        <taxon>Pirellulaceae</taxon>
        <taxon>Novipirellula</taxon>
    </lineage>
</organism>
<feature type="transmembrane region" description="Helical" evidence="9">
    <location>
        <begin position="73"/>
        <end position="95"/>
    </location>
</feature>
<evidence type="ECO:0000313" key="11">
    <source>
        <dbReference type="EMBL" id="TWU34537.1"/>
    </source>
</evidence>
<keyword evidence="5" id="KW-0547">Nucleotide-binding</keyword>
<dbReference type="Gene3D" id="3.30.450.20">
    <property type="entry name" value="PAS domain"/>
    <property type="match status" value="1"/>
</dbReference>
<keyword evidence="9" id="KW-0812">Transmembrane</keyword>
<dbReference type="Gene3D" id="1.10.287.130">
    <property type="match status" value="1"/>
</dbReference>
<feature type="domain" description="Histidine kinase" evidence="10">
    <location>
        <begin position="239"/>
        <end position="454"/>
    </location>
</feature>
<dbReference type="InterPro" id="IPR005467">
    <property type="entry name" value="His_kinase_dom"/>
</dbReference>
<comment type="catalytic activity">
    <reaction evidence="1">
        <text>ATP + protein L-histidine = ADP + protein N-phospho-L-histidine.</text>
        <dbReference type="EC" id="2.7.13.3"/>
    </reaction>
</comment>
<keyword evidence="4 11" id="KW-0808">Transferase</keyword>
<dbReference type="AlphaFoldDB" id="A0A5C6DFE4"/>
<dbReference type="EMBL" id="SJPY01000011">
    <property type="protein sequence ID" value="TWU34537.1"/>
    <property type="molecule type" value="Genomic_DNA"/>
</dbReference>
<evidence type="ECO:0000259" key="10">
    <source>
        <dbReference type="PROSITE" id="PS50109"/>
    </source>
</evidence>
<dbReference type="InterPro" id="IPR004358">
    <property type="entry name" value="Sig_transdc_His_kin-like_C"/>
</dbReference>
<evidence type="ECO:0000256" key="1">
    <source>
        <dbReference type="ARBA" id="ARBA00000085"/>
    </source>
</evidence>
<accession>A0A5C6DFE4</accession>
<dbReference type="InterPro" id="IPR036890">
    <property type="entry name" value="HATPase_C_sf"/>
</dbReference>
<protein>
    <recommendedName>
        <fullName evidence="2">histidine kinase</fullName>
        <ecNumber evidence="2">2.7.13.3</ecNumber>
    </recommendedName>
</protein>
<dbReference type="GO" id="GO:0005524">
    <property type="term" value="F:ATP binding"/>
    <property type="evidence" value="ECO:0007669"/>
    <property type="project" value="UniProtKB-KW"/>
</dbReference>
<evidence type="ECO:0000256" key="6">
    <source>
        <dbReference type="ARBA" id="ARBA00022777"/>
    </source>
</evidence>
<dbReference type="Proteomes" id="UP000315471">
    <property type="component" value="Unassembled WGS sequence"/>
</dbReference>
<dbReference type="InterPro" id="IPR003594">
    <property type="entry name" value="HATPase_dom"/>
</dbReference>
<dbReference type="PANTHER" id="PTHR43065:SF10">
    <property type="entry name" value="PEROXIDE STRESS-ACTIVATED HISTIDINE KINASE MAK3"/>
    <property type="match status" value="1"/>
</dbReference>
<keyword evidence="12" id="KW-1185">Reference proteome</keyword>
<dbReference type="Pfam" id="PF00512">
    <property type="entry name" value="HisKA"/>
    <property type="match status" value="1"/>
</dbReference>
<dbReference type="RefSeq" id="WP_146602571.1">
    <property type="nucleotide sequence ID" value="NZ_SJPY01000011.1"/>
</dbReference>
<dbReference type="SUPFAM" id="SSF55785">
    <property type="entry name" value="PYP-like sensor domain (PAS domain)"/>
    <property type="match status" value="1"/>
</dbReference>
<comment type="caution">
    <text evidence="11">The sequence shown here is derived from an EMBL/GenBank/DDBJ whole genome shotgun (WGS) entry which is preliminary data.</text>
</comment>
<dbReference type="GO" id="GO:0000155">
    <property type="term" value="F:phosphorelay sensor kinase activity"/>
    <property type="evidence" value="ECO:0007669"/>
    <property type="project" value="InterPro"/>
</dbReference>
<dbReference type="OrthoDB" id="9815750at2"/>
<name>A0A5C6DFE4_9BACT</name>
<dbReference type="SUPFAM" id="SSF47384">
    <property type="entry name" value="Homodimeric domain of signal transducing histidine kinase"/>
    <property type="match status" value="1"/>
</dbReference>
<evidence type="ECO:0000256" key="4">
    <source>
        <dbReference type="ARBA" id="ARBA00022679"/>
    </source>
</evidence>
<keyword evidence="3" id="KW-0597">Phosphoprotein</keyword>
<sequence>MFRVSDAETSKSYRLVIALLLILSVTALLITIWVMVDFLKERQIVHQLISQLPAEARDSGKELESELKWQFRLSSLIVLNSIVTGAVMALLWRALKTSQRTLRDLKTLAGDILSSLDQGVITTDEQGLVTSINDRGLELLSITEDPIGIPIRNLTETIGLPIFHEPGCQCGTHAETRDFAVQVNDSVQTLRTFVQSLRNHEDIDIGCIIQLRDVTERVLIEEQMRRMERYMGLGTLAAGLRHEIENPLTALSLHLQLLDEHLRDGDVSPETNDMLIIIKTEIQRTVSVLENFRDFASMGRLNLSPVDLREVVERQTTLLTPQAQKQKIDLHVEIERSFSGAVQADAVRIEQVILNLLVNAIDAMKNGGQLTVRLSAQPSGRDLGFQRVEVIDTGPGIPDKLKARIFDPYFTTKPAGTGMGLALCDKIVRQHHGNLSFHRSFEGTVFEFTLPYQPQ</sequence>
<gene>
    <name evidence="11" type="primary">zraS_5</name>
    <name evidence="11" type="ORF">Q31b_54910</name>
</gene>
<dbReference type="SUPFAM" id="SSF55874">
    <property type="entry name" value="ATPase domain of HSP90 chaperone/DNA topoisomerase II/histidine kinase"/>
    <property type="match status" value="1"/>
</dbReference>
<keyword evidence="6" id="KW-0418">Kinase</keyword>
<dbReference type="PRINTS" id="PR00344">
    <property type="entry name" value="BCTRLSENSOR"/>
</dbReference>
<evidence type="ECO:0000256" key="5">
    <source>
        <dbReference type="ARBA" id="ARBA00022741"/>
    </source>
</evidence>
<keyword evidence="7" id="KW-0067">ATP-binding</keyword>
<dbReference type="InterPro" id="IPR036097">
    <property type="entry name" value="HisK_dim/P_sf"/>
</dbReference>
<keyword evidence="8" id="KW-0902">Two-component regulatory system</keyword>